<comment type="subcellular location">
    <subcellularLocation>
        <location evidence="6">Cytoplasm</location>
    </subcellularLocation>
</comment>
<keyword evidence="2 6" id="KW-0698">rRNA processing</keyword>
<evidence type="ECO:0000256" key="6">
    <source>
        <dbReference type="HAMAP-Rule" id="MF_00074"/>
    </source>
</evidence>
<keyword evidence="3 6" id="KW-0489">Methyltransferase</keyword>
<comment type="similarity">
    <text evidence="6">Belongs to the methyltransferase superfamily. RNA methyltransferase RsmG family.</text>
</comment>
<keyword evidence="5 6" id="KW-0949">S-adenosyl-L-methionine</keyword>
<evidence type="ECO:0000256" key="4">
    <source>
        <dbReference type="ARBA" id="ARBA00022679"/>
    </source>
</evidence>
<evidence type="ECO:0000313" key="7">
    <source>
        <dbReference type="EMBL" id="UQS83019.1"/>
    </source>
</evidence>
<dbReference type="GO" id="GO:0008168">
    <property type="term" value="F:methyltransferase activity"/>
    <property type="evidence" value="ECO:0007669"/>
    <property type="project" value="UniProtKB-KW"/>
</dbReference>
<dbReference type="CDD" id="cd02440">
    <property type="entry name" value="AdoMet_MTases"/>
    <property type="match status" value="1"/>
</dbReference>
<keyword evidence="4 6" id="KW-0808">Transferase</keyword>
<evidence type="ECO:0000256" key="1">
    <source>
        <dbReference type="ARBA" id="ARBA00022490"/>
    </source>
</evidence>
<proteinExistence type="inferred from homology"/>
<dbReference type="Pfam" id="PF02527">
    <property type="entry name" value="GidB"/>
    <property type="match status" value="1"/>
</dbReference>
<reference evidence="7 8" key="1">
    <citation type="journal article" date="2022" name="Int. J. Syst. Evol. Microbiol.">
        <title>Apilactobacillus apisilvae sp. nov., Nicolia spurrieriana gen. nov. sp. nov., Bombilactobacillus folatiphilus sp. nov. and Bombilactobacillus thymidiniphilus sp. nov., four new lactic acid bacterial isolates from stingless bees Tetragonula carbonaria and Austroplebeia australis.</title>
        <authorList>
            <person name="Oliphant S.A."/>
            <person name="Watson-Haigh N.S."/>
            <person name="Sumby K.M."/>
            <person name="Gardner J."/>
            <person name="Groom S."/>
            <person name="Jiranek V."/>
        </authorList>
    </citation>
    <scope>NUCLEOTIDE SEQUENCE [LARGE SCALE GENOMIC DNA]</scope>
    <source>
        <strain evidence="7 8">SG4_A1</strain>
    </source>
</reference>
<dbReference type="PANTHER" id="PTHR31760:SF0">
    <property type="entry name" value="S-ADENOSYL-L-METHIONINE-DEPENDENT METHYLTRANSFERASES SUPERFAMILY PROTEIN"/>
    <property type="match status" value="1"/>
</dbReference>
<dbReference type="Proteomes" id="UP000831947">
    <property type="component" value="Chromosome"/>
</dbReference>
<organism evidence="7 8">
    <name type="scientific">Bombilactobacillus thymidiniphilus</name>
    <dbReference type="NCBI Taxonomy" id="2923363"/>
    <lineage>
        <taxon>Bacteria</taxon>
        <taxon>Bacillati</taxon>
        <taxon>Bacillota</taxon>
        <taxon>Bacilli</taxon>
        <taxon>Lactobacillales</taxon>
        <taxon>Lactobacillaceae</taxon>
        <taxon>Bombilactobacillus</taxon>
    </lineage>
</organism>
<feature type="binding site" evidence="6">
    <location>
        <position position="78"/>
    </location>
    <ligand>
        <name>S-adenosyl-L-methionine</name>
        <dbReference type="ChEBI" id="CHEBI:59789"/>
    </ligand>
</feature>
<feature type="binding site" evidence="6">
    <location>
        <position position="83"/>
    </location>
    <ligand>
        <name>S-adenosyl-L-methionine</name>
        <dbReference type="ChEBI" id="CHEBI:59789"/>
    </ligand>
</feature>
<gene>
    <name evidence="6 7" type="primary">rsmG</name>
    <name evidence="7" type="ORF">MOO47_04345</name>
</gene>
<feature type="binding site" evidence="6">
    <location>
        <begin position="129"/>
        <end position="130"/>
    </location>
    <ligand>
        <name>S-adenosyl-L-methionine</name>
        <dbReference type="ChEBI" id="CHEBI:59789"/>
    </ligand>
</feature>
<dbReference type="InterPro" id="IPR003682">
    <property type="entry name" value="rRNA_ssu_MeTfrase_G"/>
</dbReference>
<dbReference type="NCBIfam" id="TIGR00138">
    <property type="entry name" value="rsmG_gidB"/>
    <property type="match status" value="1"/>
</dbReference>
<keyword evidence="1 6" id="KW-0963">Cytoplasm</keyword>
<evidence type="ECO:0000256" key="2">
    <source>
        <dbReference type="ARBA" id="ARBA00022552"/>
    </source>
</evidence>
<evidence type="ECO:0000256" key="5">
    <source>
        <dbReference type="ARBA" id="ARBA00022691"/>
    </source>
</evidence>
<dbReference type="InterPro" id="IPR029063">
    <property type="entry name" value="SAM-dependent_MTases_sf"/>
</dbReference>
<protein>
    <recommendedName>
        <fullName evidence="6">Ribosomal RNA small subunit methyltransferase G</fullName>
        <ecNumber evidence="6">2.1.1.-</ecNumber>
    </recommendedName>
    <alternativeName>
        <fullName evidence="6">16S rRNA 7-methylguanosine methyltransferase</fullName>
        <shortName evidence="6">16S rRNA m7G methyltransferase</shortName>
    </alternativeName>
</protein>
<dbReference type="HAMAP" id="MF_00074">
    <property type="entry name" value="16SrRNA_methyltr_G"/>
    <property type="match status" value="1"/>
</dbReference>
<accession>A0ABY4PBT6</accession>
<comment type="function">
    <text evidence="6">Specifically methylates the N7 position of a guanine in 16S rRNA.</text>
</comment>
<name>A0ABY4PBT6_9LACO</name>
<dbReference type="GO" id="GO:0032259">
    <property type="term" value="P:methylation"/>
    <property type="evidence" value="ECO:0007669"/>
    <property type="project" value="UniProtKB-KW"/>
</dbReference>
<dbReference type="Gene3D" id="3.40.50.150">
    <property type="entry name" value="Vaccinia Virus protein VP39"/>
    <property type="match status" value="1"/>
</dbReference>
<keyword evidence="8" id="KW-1185">Reference proteome</keyword>
<comment type="caution">
    <text evidence="6">Lacks conserved residue(s) required for the propagation of feature annotation.</text>
</comment>
<dbReference type="PIRSF" id="PIRSF003078">
    <property type="entry name" value="GidB"/>
    <property type="match status" value="1"/>
</dbReference>
<dbReference type="RefSeq" id="WP_249512246.1">
    <property type="nucleotide sequence ID" value="NZ_CP093365.1"/>
</dbReference>
<sequence length="239" mass="26747">MSPTQLQRSLQQYDIELTAQQMQQLQQYFQLLVETNRVMNLTNITSEADVYLKHFYDSLMPMFVEPALKQAVTLADIGSGAGFPGLVLKIVNPNLQLTIVDSLQKRINFLAQVVQTLGLQNVTLIHARAEEFGRQKKYREQFDYVTARAVANLPVLLELCLPVVKNGGTFIALKGAKAQAELQQSQHALTILGGQVQKVETMELPEQAGQRELLFIEKVKSTPNKYPRKAGTPAKEPLL</sequence>
<evidence type="ECO:0000256" key="3">
    <source>
        <dbReference type="ARBA" id="ARBA00022603"/>
    </source>
</evidence>
<dbReference type="SUPFAM" id="SSF53335">
    <property type="entry name" value="S-adenosyl-L-methionine-dependent methyltransferases"/>
    <property type="match status" value="1"/>
</dbReference>
<dbReference type="PANTHER" id="PTHR31760">
    <property type="entry name" value="S-ADENOSYL-L-METHIONINE-DEPENDENT METHYLTRANSFERASES SUPERFAMILY PROTEIN"/>
    <property type="match status" value="1"/>
</dbReference>
<dbReference type="EMBL" id="CP093365">
    <property type="protein sequence ID" value="UQS83019.1"/>
    <property type="molecule type" value="Genomic_DNA"/>
</dbReference>
<dbReference type="EC" id="2.1.1.-" evidence="6"/>
<feature type="binding site" evidence="6">
    <location>
        <position position="148"/>
    </location>
    <ligand>
        <name>S-adenosyl-L-methionine</name>
        <dbReference type="ChEBI" id="CHEBI:59789"/>
    </ligand>
</feature>
<evidence type="ECO:0000313" key="8">
    <source>
        <dbReference type="Proteomes" id="UP000831947"/>
    </source>
</evidence>